<keyword evidence="3" id="KW-0285">Flavoprotein</keyword>
<proteinExistence type="predicted"/>
<evidence type="ECO:0000256" key="7">
    <source>
        <dbReference type="ARBA" id="ARBA00022989"/>
    </source>
</evidence>
<feature type="transmembrane region" description="Helical" evidence="9">
    <location>
        <begin position="287"/>
        <end position="305"/>
    </location>
</feature>
<keyword evidence="7 9" id="KW-1133">Transmembrane helix</keyword>
<evidence type="ECO:0000313" key="10">
    <source>
        <dbReference type="EMBL" id="KGE70749.1"/>
    </source>
</evidence>
<feature type="transmembrane region" description="Helical" evidence="9">
    <location>
        <begin position="21"/>
        <end position="40"/>
    </location>
</feature>
<protein>
    <recommendedName>
        <fullName evidence="12">RnfABCDGE type electron transport complex subunit D</fullName>
    </recommendedName>
</protein>
<dbReference type="PANTHER" id="PTHR30578:SF0">
    <property type="entry name" value="ION-TRANSLOCATING OXIDOREDUCTASE COMPLEX SUBUNIT D"/>
    <property type="match status" value="1"/>
</dbReference>
<sequence>MGDIRQSFFTSPQINGTLAKSGLFLTRLLVAGLLSTWGLVLFGLQALWVLGAAVLGYTGSEVVLARLRRGSPSRIAWMESLSGGLLLGLLFSPGIHPLIPLAAGVFAQVIIRWGFGGSTGMWMSPQLGGQAIAMIAWPLAFSQWTFPGGTILGSSGGVDAVTGGTTLSYLRQVGLSGTISRSPLQAMTASGETHGVDASVTEWLNRGLLNDLGINLPEGYAGRFLGFQGGAMGEISILLILVCSILLISRRAVYGRVSAWYLLTFGLGMFVFGGLESTGRLFTGDVLFHLINGGVLFIGFIFLPDLTSAPQTRLGQVIYAVVAAGLTLVFRLFGSPGVGAGFAALVAMILVPMLDIYVVPRVFGVQTRRMV</sequence>
<feature type="transmembrane region" description="Helical" evidence="9">
    <location>
        <begin position="317"/>
        <end position="334"/>
    </location>
</feature>
<evidence type="ECO:0000256" key="5">
    <source>
        <dbReference type="ARBA" id="ARBA00022692"/>
    </source>
</evidence>
<keyword evidence="1" id="KW-0813">Transport</keyword>
<dbReference type="OrthoDB" id="360239at2"/>
<dbReference type="GO" id="GO:0055085">
    <property type="term" value="P:transmembrane transport"/>
    <property type="evidence" value="ECO:0007669"/>
    <property type="project" value="InterPro"/>
</dbReference>
<gene>
    <name evidence="10" type="ORF">DC28_14715</name>
</gene>
<feature type="transmembrane region" description="Helical" evidence="9">
    <location>
        <begin position="127"/>
        <end position="146"/>
    </location>
</feature>
<keyword evidence="8 9" id="KW-0472">Membrane</keyword>
<reference evidence="10 11" key="1">
    <citation type="submission" date="2014-05" db="EMBL/GenBank/DDBJ databases">
        <title>De novo Genome Sequence of Spirocheata sp.</title>
        <authorList>
            <person name="Shivani Y."/>
            <person name="Subhash Y."/>
            <person name="Tushar L."/>
            <person name="Sasikala C."/>
            <person name="Ramana C.V."/>
        </authorList>
    </citation>
    <scope>NUCLEOTIDE SEQUENCE [LARGE SCALE GENOMIC DNA]</scope>
    <source>
        <strain evidence="10 11">JC230</strain>
    </source>
</reference>
<dbReference type="AlphaFoldDB" id="A0A098QSM4"/>
<dbReference type="GO" id="GO:0005886">
    <property type="term" value="C:plasma membrane"/>
    <property type="evidence" value="ECO:0007669"/>
    <property type="project" value="TreeGrafter"/>
</dbReference>
<evidence type="ECO:0000256" key="4">
    <source>
        <dbReference type="ARBA" id="ARBA00022643"/>
    </source>
</evidence>
<evidence type="ECO:0008006" key="12">
    <source>
        <dbReference type="Google" id="ProtNLM"/>
    </source>
</evidence>
<keyword evidence="4" id="KW-0288">FMN</keyword>
<dbReference type="eggNOG" id="COG4658">
    <property type="taxonomic scope" value="Bacteria"/>
</dbReference>
<dbReference type="InterPro" id="IPR004338">
    <property type="entry name" value="NqrB/RnfD"/>
</dbReference>
<evidence type="ECO:0000256" key="9">
    <source>
        <dbReference type="SAM" id="Phobius"/>
    </source>
</evidence>
<dbReference type="Pfam" id="PF03116">
    <property type="entry name" value="NQR2_RnfD_RnfE"/>
    <property type="match status" value="1"/>
</dbReference>
<dbReference type="Proteomes" id="UP000029692">
    <property type="component" value="Unassembled WGS sequence"/>
</dbReference>
<feature type="transmembrane region" description="Helical" evidence="9">
    <location>
        <begin position="225"/>
        <end position="247"/>
    </location>
</feature>
<name>A0A098QSM4_9SPIO</name>
<evidence type="ECO:0000256" key="2">
    <source>
        <dbReference type="ARBA" id="ARBA00022553"/>
    </source>
</evidence>
<evidence type="ECO:0000256" key="1">
    <source>
        <dbReference type="ARBA" id="ARBA00022448"/>
    </source>
</evidence>
<keyword evidence="2" id="KW-0597">Phosphoprotein</keyword>
<dbReference type="STRING" id="1480694.DC28_14715"/>
<organism evidence="10 11">
    <name type="scientific">Spirochaeta lutea</name>
    <dbReference type="NCBI Taxonomy" id="1480694"/>
    <lineage>
        <taxon>Bacteria</taxon>
        <taxon>Pseudomonadati</taxon>
        <taxon>Spirochaetota</taxon>
        <taxon>Spirochaetia</taxon>
        <taxon>Spirochaetales</taxon>
        <taxon>Spirochaetaceae</taxon>
        <taxon>Spirochaeta</taxon>
    </lineage>
</organism>
<feature type="transmembrane region" description="Helical" evidence="9">
    <location>
        <begin position="259"/>
        <end position="275"/>
    </location>
</feature>
<dbReference type="EMBL" id="JNUP01000072">
    <property type="protein sequence ID" value="KGE70749.1"/>
    <property type="molecule type" value="Genomic_DNA"/>
</dbReference>
<evidence type="ECO:0000256" key="6">
    <source>
        <dbReference type="ARBA" id="ARBA00022967"/>
    </source>
</evidence>
<evidence type="ECO:0000313" key="11">
    <source>
        <dbReference type="Proteomes" id="UP000029692"/>
    </source>
</evidence>
<keyword evidence="6" id="KW-1278">Translocase</keyword>
<keyword evidence="11" id="KW-1185">Reference proteome</keyword>
<dbReference type="RefSeq" id="WP_037550178.1">
    <property type="nucleotide sequence ID" value="NZ_JNUP01000072.1"/>
</dbReference>
<keyword evidence="5 9" id="KW-0812">Transmembrane</keyword>
<comment type="caution">
    <text evidence="10">The sequence shown here is derived from an EMBL/GenBank/DDBJ whole genome shotgun (WGS) entry which is preliminary data.</text>
</comment>
<evidence type="ECO:0000256" key="3">
    <source>
        <dbReference type="ARBA" id="ARBA00022630"/>
    </source>
</evidence>
<feature type="transmembrane region" description="Helical" evidence="9">
    <location>
        <begin position="340"/>
        <end position="360"/>
    </location>
</feature>
<evidence type="ECO:0000256" key="8">
    <source>
        <dbReference type="ARBA" id="ARBA00023136"/>
    </source>
</evidence>
<accession>A0A098QSM4</accession>
<dbReference type="PANTHER" id="PTHR30578">
    <property type="entry name" value="ELECTRON TRANSPORT COMPLEX PROTEIN RNFD"/>
    <property type="match status" value="1"/>
</dbReference>